<keyword evidence="2" id="KW-1133">Transmembrane helix</keyword>
<dbReference type="EMBL" id="MN739659">
    <property type="protein sequence ID" value="QHT18795.1"/>
    <property type="molecule type" value="Genomic_DNA"/>
</dbReference>
<protein>
    <submittedName>
        <fullName evidence="3">Uncharacterized protein</fullName>
    </submittedName>
</protein>
<evidence type="ECO:0000256" key="1">
    <source>
        <dbReference type="SAM" id="MobiDB-lite"/>
    </source>
</evidence>
<keyword evidence="2" id="KW-0812">Transmembrane</keyword>
<feature type="compositionally biased region" description="Low complexity" evidence="1">
    <location>
        <begin position="234"/>
        <end position="251"/>
    </location>
</feature>
<organism evidence="3">
    <name type="scientific">viral metagenome</name>
    <dbReference type="NCBI Taxonomy" id="1070528"/>
    <lineage>
        <taxon>unclassified sequences</taxon>
        <taxon>metagenomes</taxon>
        <taxon>organismal metagenomes</taxon>
    </lineage>
</organism>
<reference evidence="3" key="1">
    <citation type="journal article" date="2020" name="Nature">
        <title>Giant virus diversity and host interactions through global metagenomics.</title>
        <authorList>
            <person name="Schulz F."/>
            <person name="Roux S."/>
            <person name="Paez-Espino D."/>
            <person name="Jungbluth S."/>
            <person name="Walsh D.A."/>
            <person name="Denef V.J."/>
            <person name="McMahon K.D."/>
            <person name="Konstantinidis K.T."/>
            <person name="Eloe-Fadrosh E.A."/>
            <person name="Kyrpides N.C."/>
            <person name="Woyke T."/>
        </authorList>
    </citation>
    <scope>NUCLEOTIDE SEQUENCE</scope>
    <source>
        <strain evidence="3">GVMAG-M-3300023174-49</strain>
    </source>
</reference>
<proteinExistence type="predicted"/>
<feature type="compositionally biased region" description="Low complexity" evidence="1">
    <location>
        <begin position="306"/>
        <end position="325"/>
    </location>
</feature>
<feature type="transmembrane region" description="Helical" evidence="2">
    <location>
        <begin position="125"/>
        <end position="143"/>
    </location>
</feature>
<feature type="compositionally biased region" description="Gly residues" evidence="1">
    <location>
        <begin position="252"/>
        <end position="263"/>
    </location>
</feature>
<evidence type="ECO:0000313" key="3">
    <source>
        <dbReference type="EMBL" id="QHT18795.1"/>
    </source>
</evidence>
<feature type="region of interest" description="Disordered" evidence="1">
    <location>
        <begin position="306"/>
        <end position="333"/>
    </location>
</feature>
<feature type="region of interest" description="Disordered" evidence="1">
    <location>
        <begin position="234"/>
        <end position="264"/>
    </location>
</feature>
<name>A0A6C0DU91_9ZZZZ</name>
<sequence length="390" mass="42109">MNIKFSGFIIFLILLICLVISVIFGRKTIVEKLTMIGPEPIFYDGINGNGELNGLTMQMFPGNSNKFSFIKTDSSLNTFQLPGNAPITDSKLIKKMLQNVTNSDIEVYSETDTPGSYIFMFKYNCNLYVLVSSIVFSYLTIITDLTNTTQGLIDPLSQLNSVIQNVIPILQQQQQIQMQQPQIYQGQLDQSQQQPSCGSANCMGNCPNCTANTSGNGATNNTTTTTAIATTLQPTQSNSSTTQTNNNNQQGSSGGQGTSGGQTMGNVSMDKYVLKTSIFPIDCPNCNKIGDNGNISIQPVFSKGITNSPTTDSTTTIPPQTKPPQSDSSTGGMFQANDLYNFINTTIGDNAVNNTPLSNYANSMNYYGALPDRGSTNYIPISSSFSSFAK</sequence>
<keyword evidence="2" id="KW-0472">Membrane</keyword>
<dbReference type="AlphaFoldDB" id="A0A6C0DU91"/>
<feature type="transmembrane region" description="Helical" evidence="2">
    <location>
        <begin position="6"/>
        <end position="25"/>
    </location>
</feature>
<accession>A0A6C0DU91</accession>
<evidence type="ECO:0000256" key="2">
    <source>
        <dbReference type="SAM" id="Phobius"/>
    </source>
</evidence>